<dbReference type="AlphaFoldDB" id="A0A822XMT2"/>
<organism evidence="1 2">
    <name type="scientific">Nelumbo nucifera</name>
    <name type="common">Sacred lotus</name>
    <dbReference type="NCBI Taxonomy" id="4432"/>
    <lineage>
        <taxon>Eukaryota</taxon>
        <taxon>Viridiplantae</taxon>
        <taxon>Streptophyta</taxon>
        <taxon>Embryophyta</taxon>
        <taxon>Tracheophyta</taxon>
        <taxon>Spermatophyta</taxon>
        <taxon>Magnoliopsida</taxon>
        <taxon>Proteales</taxon>
        <taxon>Nelumbonaceae</taxon>
        <taxon>Nelumbo</taxon>
    </lineage>
</organism>
<dbReference type="EMBL" id="DUZY01000001">
    <property type="protein sequence ID" value="DAD22914.1"/>
    <property type="molecule type" value="Genomic_DNA"/>
</dbReference>
<name>A0A822XMT2_NELNU</name>
<keyword evidence="2" id="KW-1185">Reference proteome</keyword>
<reference evidence="1 2" key="1">
    <citation type="journal article" date="2020" name="Mol. Biol. Evol.">
        <title>Distinct Expression and Methylation Patterns for Genes with Different Fates following a Single Whole-Genome Duplication in Flowering Plants.</title>
        <authorList>
            <person name="Shi T."/>
            <person name="Rahmani R.S."/>
            <person name="Gugger P.F."/>
            <person name="Wang M."/>
            <person name="Li H."/>
            <person name="Zhang Y."/>
            <person name="Li Z."/>
            <person name="Wang Q."/>
            <person name="Van de Peer Y."/>
            <person name="Marchal K."/>
            <person name="Chen J."/>
        </authorList>
    </citation>
    <scope>NUCLEOTIDE SEQUENCE [LARGE SCALE GENOMIC DNA]</scope>
    <source>
        <tissue evidence="1">Leaf</tissue>
    </source>
</reference>
<accession>A0A822XMT2</accession>
<evidence type="ECO:0000313" key="1">
    <source>
        <dbReference type="EMBL" id="DAD22914.1"/>
    </source>
</evidence>
<proteinExistence type="predicted"/>
<dbReference type="Proteomes" id="UP000607653">
    <property type="component" value="Unassembled WGS sequence"/>
</dbReference>
<protein>
    <submittedName>
        <fullName evidence="1">Uncharacterized protein</fullName>
    </submittedName>
</protein>
<gene>
    <name evidence="1" type="ORF">HUJ06_024377</name>
</gene>
<sequence length="129" mass="15226">MKKWACGKSVQRWEKRVHPFAWMLHTKLLRNEEYLVIPDHEDRHRVPPLIEYPLQTRPSLGLWLPFRNNPSISLNGRTKEPNESFYFVLAFSISYVITNLQMETGNDRPWTIFVLTAIISGEKMTHETS</sequence>
<evidence type="ECO:0000313" key="2">
    <source>
        <dbReference type="Proteomes" id="UP000607653"/>
    </source>
</evidence>
<comment type="caution">
    <text evidence="1">The sequence shown here is derived from an EMBL/GenBank/DDBJ whole genome shotgun (WGS) entry which is preliminary data.</text>
</comment>